<accession>A0A6J8BN39</accession>
<dbReference type="AlphaFoldDB" id="A0A6J8BN39"/>
<dbReference type="EMBL" id="CACVKT020003579">
    <property type="protein sequence ID" value="CAC5384490.1"/>
    <property type="molecule type" value="Genomic_DNA"/>
</dbReference>
<gene>
    <name evidence="1" type="ORF">MCOR_20123</name>
</gene>
<proteinExistence type="predicted"/>
<reference evidence="1 2" key="1">
    <citation type="submission" date="2020-06" db="EMBL/GenBank/DDBJ databases">
        <authorList>
            <person name="Li R."/>
            <person name="Bekaert M."/>
        </authorList>
    </citation>
    <scope>NUCLEOTIDE SEQUENCE [LARGE SCALE GENOMIC DNA]</scope>
    <source>
        <strain evidence="2">wild</strain>
    </source>
</reference>
<evidence type="ECO:0000313" key="2">
    <source>
        <dbReference type="Proteomes" id="UP000507470"/>
    </source>
</evidence>
<dbReference type="PANTHER" id="PTHR47526:SF3">
    <property type="entry name" value="PHD-TYPE DOMAIN-CONTAINING PROTEIN"/>
    <property type="match status" value="1"/>
</dbReference>
<sequence length="170" mass="19372">MSFTVFTTVSSILNLRRQWTCTSRVFSPSGQRLSIHGPQGKRLHHHRELEINHMNHGCIWKRAYCAHCSCMAGLGEVCIHVGALLFKVEMAVKIGITQTSSTSKACQWNNRFRKETENLEVATRNQAISSLWYQHRMGRITTSKAHDVLVRKSTTPAAILIKKDSRLFHI</sequence>
<name>A0A6J8BN39_MYTCO</name>
<evidence type="ECO:0000313" key="1">
    <source>
        <dbReference type="EMBL" id="CAC5384490.1"/>
    </source>
</evidence>
<organism evidence="1 2">
    <name type="scientific">Mytilus coruscus</name>
    <name type="common">Sea mussel</name>
    <dbReference type="NCBI Taxonomy" id="42192"/>
    <lineage>
        <taxon>Eukaryota</taxon>
        <taxon>Metazoa</taxon>
        <taxon>Spiralia</taxon>
        <taxon>Lophotrochozoa</taxon>
        <taxon>Mollusca</taxon>
        <taxon>Bivalvia</taxon>
        <taxon>Autobranchia</taxon>
        <taxon>Pteriomorphia</taxon>
        <taxon>Mytilida</taxon>
        <taxon>Mytiloidea</taxon>
        <taxon>Mytilidae</taxon>
        <taxon>Mytilinae</taxon>
        <taxon>Mytilus</taxon>
    </lineage>
</organism>
<dbReference type="Proteomes" id="UP000507470">
    <property type="component" value="Unassembled WGS sequence"/>
</dbReference>
<dbReference type="PANTHER" id="PTHR47526">
    <property type="entry name" value="ATP-DEPENDENT DNA HELICASE"/>
    <property type="match status" value="1"/>
</dbReference>
<protein>
    <recommendedName>
        <fullName evidence="3">SWIM-type domain-containing protein</fullName>
    </recommendedName>
</protein>
<keyword evidence="2" id="KW-1185">Reference proteome</keyword>
<dbReference type="OrthoDB" id="10005682at2759"/>
<evidence type="ECO:0008006" key="3">
    <source>
        <dbReference type="Google" id="ProtNLM"/>
    </source>
</evidence>